<proteinExistence type="predicted"/>
<name>A0ABN6M2S7_9BACT</name>
<protein>
    <submittedName>
        <fullName evidence="1">DNA-3-methyladenine glycosylase</fullName>
    </submittedName>
</protein>
<dbReference type="InterPro" id="IPR004597">
    <property type="entry name" value="Tag"/>
</dbReference>
<evidence type="ECO:0000313" key="1">
    <source>
        <dbReference type="EMBL" id="BDD85903.1"/>
    </source>
</evidence>
<accession>A0ABN6M2S7</accession>
<organism evidence="1 2">
    <name type="scientific">Desulfofustis limnaeus</name>
    <dbReference type="NCBI Taxonomy" id="2740163"/>
    <lineage>
        <taxon>Bacteria</taxon>
        <taxon>Pseudomonadati</taxon>
        <taxon>Thermodesulfobacteriota</taxon>
        <taxon>Desulfobulbia</taxon>
        <taxon>Desulfobulbales</taxon>
        <taxon>Desulfocapsaceae</taxon>
        <taxon>Desulfofustis</taxon>
    </lineage>
</organism>
<evidence type="ECO:0000313" key="2">
    <source>
        <dbReference type="Proteomes" id="UP000830055"/>
    </source>
</evidence>
<dbReference type="PANTHER" id="PTHR30037">
    <property type="entry name" value="DNA-3-METHYLADENINE GLYCOSYLASE 1"/>
    <property type="match status" value="1"/>
</dbReference>
<dbReference type="InterPro" id="IPR011257">
    <property type="entry name" value="DNA_glycosylase"/>
</dbReference>
<dbReference type="Pfam" id="PF03352">
    <property type="entry name" value="Adenine_glyco"/>
    <property type="match status" value="1"/>
</dbReference>
<gene>
    <name evidence="1" type="primary">tag</name>
    <name evidence="1" type="ORF">DPPLL_02680</name>
</gene>
<dbReference type="RefSeq" id="WP_284153027.1">
    <property type="nucleotide sequence ID" value="NZ_AP025516.1"/>
</dbReference>
<dbReference type="InterPro" id="IPR052891">
    <property type="entry name" value="DNA-3mA_glycosylase"/>
</dbReference>
<sequence>MSDRLTRCGWCGSDPLYTAYHDREWGVPLRDDRALFELLVLEGAQAGLSWLTILRKRDNYRRAFSGFEAEHVCRFGTPEVERLLQDSGIVRNRKKIEAAVNNATAVLRIKEHYDSFADYLWQFVDHRPIQHHFRTLAEIPACSPESDRMAASLKAQGFSFVGSTICYAFMQSAGMVNDHLVDCFRHRQVQELST</sequence>
<dbReference type="PANTHER" id="PTHR30037:SF4">
    <property type="entry name" value="DNA-3-METHYLADENINE GLYCOSYLASE I"/>
    <property type="match status" value="1"/>
</dbReference>
<reference evidence="1 2" key="1">
    <citation type="submission" date="2022-01" db="EMBL/GenBank/DDBJ databases">
        <title>Desulfofustis limnae sp. nov., a novel mesophilic sulfate-reducing bacterium isolated from marsh soil.</title>
        <authorList>
            <person name="Watanabe M."/>
            <person name="Takahashi A."/>
            <person name="Kojima H."/>
            <person name="Fukui M."/>
        </authorList>
    </citation>
    <scope>NUCLEOTIDE SEQUENCE [LARGE SCALE GENOMIC DNA]</scope>
    <source>
        <strain evidence="1 2">PPLL</strain>
    </source>
</reference>
<dbReference type="EMBL" id="AP025516">
    <property type="protein sequence ID" value="BDD85903.1"/>
    <property type="molecule type" value="Genomic_DNA"/>
</dbReference>
<dbReference type="SUPFAM" id="SSF48150">
    <property type="entry name" value="DNA-glycosylase"/>
    <property type="match status" value="1"/>
</dbReference>
<dbReference type="Gene3D" id="1.10.340.30">
    <property type="entry name" value="Hypothetical protein, domain 2"/>
    <property type="match status" value="1"/>
</dbReference>
<dbReference type="InterPro" id="IPR005019">
    <property type="entry name" value="Adenine_glyco"/>
</dbReference>
<dbReference type="NCBIfam" id="TIGR00624">
    <property type="entry name" value="tag"/>
    <property type="match status" value="1"/>
</dbReference>
<dbReference type="Proteomes" id="UP000830055">
    <property type="component" value="Chromosome"/>
</dbReference>
<keyword evidence="2" id="KW-1185">Reference proteome</keyword>